<name>A0A0M3I6D3_ASCLU</name>
<evidence type="ECO:0000313" key="2">
    <source>
        <dbReference type="Proteomes" id="UP000036681"/>
    </source>
</evidence>
<dbReference type="PANTHER" id="PTHR31327:SF3">
    <property type="entry name" value="PDZ DOMAIN-CONTAINING PROTEIN"/>
    <property type="match status" value="1"/>
</dbReference>
<feature type="region of interest" description="Disordered" evidence="1">
    <location>
        <begin position="1"/>
        <end position="22"/>
    </location>
</feature>
<sequence>MVESDTSESSKGSGQEQPRREKEGEDFRVMMIIYIEPRCQSVSKAAVGDTIVAIDGKVVNTWEDLDAAMRQPTTKASVTFRRRAFSICQCKGTTVETLTIKNDPKVMRAIQLYSVRLVVNNFDDDNDEESELLGLQVAYDAKERLQISRTNQDSLAAVHLHSSDIIREVDGHAVSSKTMLTYWIMEGIEKRGYACLSVEAAVDSDEDEGEDMPEDVVEIARRQLQVHRSLSSQSAPPMRPILRKSGNSSAEGQRSIQICDSTVEIPIASDFDAKSLKRVKKGQH</sequence>
<dbReference type="Proteomes" id="UP000036681">
    <property type="component" value="Unplaced"/>
</dbReference>
<dbReference type="Gene3D" id="2.30.42.10">
    <property type="match status" value="1"/>
</dbReference>
<dbReference type="SUPFAM" id="SSF50156">
    <property type="entry name" value="PDZ domain-like"/>
    <property type="match status" value="1"/>
</dbReference>
<protein>
    <submittedName>
        <fullName evidence="3">PDZ domain-containing protein</fullName>
    </submittedName>
</protein>
<feature type="region of interest" description="Disordered" evidence="1">
    <location>
        <begin position="227"/>
        <end position="255"/>
    </location>
</feature>
<proteinExistence type="predicted"/>
<keyword evidence="2" id="KW-1185">Reference proteome</keyword>
<evidence type="ECO:0000313" key="3">
    <source>
        <dbReference type="WBParaSite" id="ALUE_0001259401-mRNA-1"/>
    </source>
</evidence>
<dbReference type="PANTHER" id="PTHR31327">
    <property type="entry name" value="SPERM MEIOSIS PDZ DOMAIN CONTAINING PROTEINS-RELATED"/>
    <property type="match status" value="1"/>
</dbReference>
<dbReference type="AlphaFoldDB" id="A0A0M3I6D3"/>
<dbReference type="InterPro" id="IPR040264">
    <property type="entry name" value="T15H9.4-like"/>
</dbReference>
<dbReference type="WBParaSite" id="ALUE_0001259401-mRNA-1">
    <property type="protein sequence ID" value="ALUE_0001259401-mRNA-1"/>
    <property type="gene ID" value="ALUE_0001259401"/>
</dbReference>
<dbReference type="InterPro" id="IPR036034">
    <property type="entry name" value="PDZ_sf"/>
</dbReference>
<feature type="compositionally biased region" description="Polar residues" evidence="1">
    <location>
        <begin position="7"/>
        <end position="16"/>
    </location>
</feature>
<feature type="compositionally biased region" description="Polar residues" evidence="1">
    <location>
        <begin position="245"/>
        <end position="255"/>
    </location>
</feature>
<organism evidence="2 3">
    <name type="scientific">Ascaris lumbricoides</name>
    <name type="common">Giant roundworm</name>
    <dbReference type="NCBI Taxonomy" id="6252"/>
    <lineage>
        <taxon>Eukaryota</taxon>
        <taxon>Metazoa</taxon>
        <taxon>Ecdysozoa</taxon>
        <taxon>Nematoda</taxon>
        <taxon>Chromadorea</taxon>
        <taxon>Rhabditida</taxon>
        <taxon>Spirurina</taxon>
        <taxon>Ascaridomorpha</taxon>
        <taxon>Ascaridoidea</taxon>
        <taxon>Ascarididae</taxon>
        <taxon>Ascaris</taxon>
    </lineage>
</organism>
<accession>A0A0M3I6D3</accession>
<reference evidence="3" key="1">
    <citation type="submission" date="2017-02" db="UniProtKB">
        <authorList>
            <consortium name="WormBaseParasite"/>
        </authorList>
    </citation>
    <scope>IDENTIFICATION</scope>
</reference>
<evidence type="ECO:0000256" key="1">
    <source>
        <dbReference type="SAM" id="MobiDB-lite"/>
    </source>
</evidence>